<dbReference type="KEGG" id="rhf:EUB48_14725"/>
<organism evidence="2 3">
    <name type="scientific">Rhodoferax sediminis</name>
    <dbReference type="NCBI Taxonomy" id="2509614"/>
    <lineage>
        <taxon>Bacteria</taxon>
        <taxon>Pseudomonadati</taxon>
        <taxon>Pseudomonadota</taxon>
        <taxon>Betaproteobacteria</taxon>
        <taxon>Burkholderiales</taxon>
        <taxon>Comamonadaceae</taxon>
        <taxon>Rhodoferax</taxon>
    </lineage>
</organism>
<evidence type="ECO:0000256" key="1">
    <source>
        <dbReference type="ARBA" id="ARBA00010169"/>
    </source>
</evidence>
<evidence type="ECO:0000313" key="2">
    <source>
        <dbReference type="EMBL" id="QDL38408.1"/>
    </source>
</evidence>
<keyword evidence="3" id="KW-1185">Reference proteome</keyword>
<dbReference type="PANTHER" id="PTHR23419:SF8">
    <property type="entry name" value="FI09726P"/>
    <property type="match status" value="1"/>
</dbReference>
<gene>
    <name evidence="2" type="ORF">EUB48_14725</name>
</gene>
<dbReference type="InterPro" id="IPR015867">
    <property type="entry name" value="N-reg_PII/ATP_PRibTrfase_C"/>
</dbReference>
<dbReference type="GO" id="GO:0005507">
    <property type="term" value="F:copper ion binding"/>
    <property type="evidence" value="ECO:0007669"/>
    <property type="project" value="TreeGrafter"/>
</dbReference>
<accession>A0A515DDA2</accession>
<dbReference type="EMBL" id="CP035503">
    <property type="protein sequence ID" value="QDL38408.1"/>
    <property type="molecule type" value="Genomic_DNA"/>
</dbReference>
<dbReference type="PANTHER" id="PTHR23419">
    <property type="entry name" value="DIVALENT CATION TOLERANCE CUTA-RELATED"/>
    <property type="match status" value="1"/>
</dbReference>
<dbReference type="OrthoDB" id="37622at2"/>
<dbReference type="Pfam" id="PF03091">
    <property type="entry name" value="CutA1"/>
    <property type="match status" value="1"/>
</dbReference>
<sequence>MPPANPAELEGMTPYCIVLTTVSGEVQAQALARQIVEARLGACVQIDRVQSVYRWEGQLCSEPECRLTIKTRKACFTALAQFIRAHHAYEVPEIVQIPVAAGSADYLRWIDEGTQSGDDPPR</sequence>
<dbReference type="SUPFAM" id="SSF54913">
    <property type="entry name" value="GlnB-like"/>
    <property type="match status" value="1"/>
</dbReference>
<dbReference type="InterPro" id="IPR004323">
    <property type="entry name" value="Ion_tolerance_CutA"/>
</dbReference>
<protein>
    <submittedName>
        <fullName evidence="2">Divalent-cation tolerance protein CutA</fullName>
    </submittedName>
</protein>
<evidence type="ECO:0000313" key="3">
    <source>
        <dbReference type="Proteomes" id="UP000316798"/>
    </source>
</evidence>
<dbReference type="InterPro" id="IPR011322">
    <property type="entry name" value="N-reg_PII-like_a/b"/>
</dbReference>
<proteinExistence type="inferred from homology"/>
<dbReference type="AlphaFoldDB" id="A0A515DDA2"/>
<dbReference type="RefSeq" id="WP_142819855.1">
    <property type="nucleotide sequence ID" value="NZ_CP035503.1"/>
</dbReference>
<dbReference type="Gene3D" id="3.30.70.120">
    <property type="match status" value="1"/>
</dbReference>
<dbReference type="GO" id="GO:0010038">
    <property type="term" value="P:response to metal ion"/>
    <property type="evidence" value="ECO:0007669"/>
    <property type="project" value="InterPro"/>
</dbReference>
<name>A0A515DDA2_9BURK</name>
<dbReference type="Proteomes" id="UP000316798">
    <property type="component" value="Chromosome"/>
</dbReference>
<comment type="similarity">
    <text evidence="1">Belongs to the CutA family.</text>
</comment>
<reference evidence="2 3" key="1">
    <citation type="submission" date="2019-01" db="EMBL/GenBank/DDBJ databases">
        <title>Genomic insights into a novel species Rhodoferax sp.</title>
        <authorList>
            <person name="Jin L."/>
        </authorList>
    </citation>
    <scope>NUCLEOTIDE SEQUENCE [LARGE SCALE GENOMIC DNA]</scope>
    <source>
        <strain evidence="2 3">CHu59-6-5</strain>
    </source>
</reference>